<accession>A0ABW1C7U8</accession>
<dbReference type="PANTHER" id="PTHR33498:SF1">
    <property type="entry name" value="TRANSPOSASE FOR INSERTION SEQUENCE ELEMENT IS1557"/>
    <property type="match status" value="1"/>
</dbReference>
<evidence type="ECO:0000259" key="2">
    <source>
        <dbReference type="Pfam" id="PF01610"/>
    </source>
</evidence>
<feature type="domain" description="Transposase IS204/IS1001/IS1096/IS1165 zinc-finger" evidence="3">
    <location>
        <begin position="53"/>
        <end position="94"/>
    </location>
</feature>
<dbReference type="Proteomes" id="UP001596096">
    <property type="component" value="Unassembled WGS sequence"/>
</dbReference>
<dbReference type="NCBIfam" id="NF033550">
    <property type="entry name" value="transpos_ISL3"/>
    <property type="match status" value="1"/>
</dbReference>
<evidence type="ECO:0000313" key="5">
    <source>
        <dbReference type="Proteomes" id="UP001596096"/>
    </source>
</evidence>
<dbReference type="InterPro" id="IPR029261">
    <property type="entry name" value="Transposase_Znf"/>
</dbReference>
<reference evidence="5" key="1">
    <citation type="journal article" date="2019" name="Int. J. Syst. Evol. Microbiol.">
        <title>The Global Catalogue of Microorganisms (GCM) 10K type strain sequencing project: providing services to taxonomists for standard genome sequencing and annotation.</title>
        <authorList>
            <consortium name="The Broad Institute Genomics Platform"/>
            <consortium name="The Broad Institute Genome Sequencing Center for Infectious Disease"/>
            <person name="Wu L."/>
            <person name="Ma J."/>
        </authorList>
    </citation>
    <scope>NUCLEOTIDE SEQUENCE [LARGE SCALE GENOMIC DNA]</scope>
    <source>
        <strain evidence="5">CGMCC 4.7106</strain>
    </source>
</reference>
<evidence type="ECO:0000256" key="1">
    <source>
        <dbReference type="SAM" id="MobiDB-lite"/>
    </source>
</evidence>
<feature type="domain" description="Transposase IS204/IS1001/IS1096/IS1165 DDE" evidence="2">
    <location>
        <begin position="172"/>
        <end position="271"/>
    </location>
</feature>
<dbReference type="Pfam" id="PF14690">
    <property type="entry name" value="Zn_ribbon_ISL3"/>
    <property type="match status" value="1"/>
</dbReference>
<keyword evidence="5" id="KW-1185">Reference proteome</keyword>
<dbReference type="Pfam" id="PF01610">
    <property type="entry name" value="DDE_Tnp_ISL3"/>
    <property type="match status" value="1"/>
</dbReference>
<feature type="compositionally biased region" description="Polar residues" evidence="1">
    <location>
        <begin position="274"/>
        <end position="288"/>
    </location>
</feature>
<organism evidence="4 5">
    <name type="scientific">Nonomuraea harbinensis</name>
    <dbReference type="NCBI Taxonomy" id="1286938"/>
    <lineage>
        <taxon>Bacteria</taxon>
        <taxon>Bacillati</taxon>
        <taxon>Actinomycetota</taxon>
        <taxon>Actinomycetes</taxon>
        <taxon>Streptosporangiales</taxon>
        <taxon>Streptosporangiaceae</taxon>
        <taxon>Nonomuraea</taxon>
    </lineage>
</organism>
<name>A0ABW1C7U8_9ACTN</name>
<protein>
    <submittedName>
        <fullName evidence="4">ISL3 family transposase</fullName>
    </submittedName>
</protein>
<dbReference type="EMBL" id="JBHSNW010000039">
    <property type="protein sequence ID" value="MFC5821769.1"/>
    <property type="molecule type" value="Genomic_DNA"/>
</dbReference>
<dbReference type="PANTHER" id="PTHR33498">
    <property type="entry name" value="TRANSPOSASE FOR INSERTION SEQUENCE ELEMENT IS1557"/>
    <property type="match status" value="1"/>
</dbReference>
<proteinExistence type="predicted"/>
<feature type="region of interest" description="Disordered" evidence="1">
    <location>
        <begin position="266"/>
        <end position="304"/>
    </location>
</feature>
<sequence>MRAIVLHFQAGGDSSSLDLLLLLFPHLAAVQVETVTRDQNGVLISARSRNTEAPCGSCGTLSRRVHSRYRRQLQDLPCGEVPVTVELEMRRWFCVNSDCLVRTFAEQVPELAQPYARRTSALRRLLEHIALALAGRAGARLAARLGITVSRSLLIRLIRALPDPETRQVRILGVDDFAKRKGHSYATILIDVESGDPIDVLENRLAGTLADWLRRHPSVEIICRDRAGAYAEGAADGAPQATQVADRWHLWKNLCDAVEATVRIHRADLREPSPDSTTPTASESSTGSAPPIPDSLPESRTAVRTRERHAAIHDLLAQGKTHTEICKILGLSDKTVRKFRRAATADQAFSGPRASLKQIERFAPYLLQRWNQGIHDGVVLHAEIVAQGYQGSSRSVRRYLQPLRAGLTPPQLPPPPPKVREVTRWITSHPDHLTEHDSANLAQVKMRSPALERLSAHVAAFAEMLTGRHGARLEDWLTAVEDDGLSHLHAFAHGIRRDHAAVLAGLTLPHSSGPVEGNVCRVIMWNLICQAWHSARQRGYRLAGAAMNLDNYLS</sequence>
<evidence type="ECO:0000313" key="4">
    <source>
        <dbReference type="EMBL" id="MFC5821769.1"/>
    </source>
</evidence>
<dbReference type="InterPro" id="IPR002560">
    <property type="entry name" value="Transposase_DDE"/>
</dbReference>
<comment type="caution">
    <text evidence="4">The sequence shown here is derived from an EMBL/GenBank/DDBJ whole genome shotgun (WGS) entry which is preliminary data.</text>
</comment>
<gene>
    <name evidence="4" type="ORF">ACFPUY_42370</name>
</gene>
<dbReference type="RefSeq" id="WP_378525008.1">
    <property type="nucleotide sequence ID" value="NZ_JBHSNW010000039.1"/>
</dbReference>
<dbReference type="InterPro" id="IPR047951">
    <property type="entry name" value="Transpos_ISL3"/>
</dbReference>
<dbReference type="Gene3D" id="1.10.10.60">
    <property type="entry name" value="Homeodomain-like"/>
    <property type="match status" value="1"/>
</dbReference>
<evidence type="ECO:0000259" key="3">
    <source>
        <dbReference type="Pfam" id="PF14690"/>
    </source>
</evidence>